<accession>A0A1G6GYW3</accession>
<evidence type="ECO:0000256" key="1">
    <source>
        <dbReference type="SAM" id="MobiDB-lite"/>
    </source>
</evidence>
<sequence length="112" mass="11867">MSEIQPYTSGSTLVPSSSAPWSQHGRAINRLASSTELATLTAAARAQVEQARLDAIDQVAARGMQGVAMVTQFEQQLTQAVPLAASRLQALGDMHALQVAMEISSFTRGLGR</sequence>
<dbReference type="STRING" id="1577474.GA0111570_105311"/>
<proteinExistence type="predicted"/>
<dbReference type="EMBL" id="FMYF01000005">
    <property type="protein sequence ID" value="SDB87247.1"/>
    <property type="molecule type" value="Genomic_DNA"/>
</dbReference>
<gene>
    <name evidence="2" type="ORF">GA0111570_105311</name>
</gene>
<dbReference type="AlphaFoldDB" id="A0A1G6GYW3"/>
<evidence type="ECO:0000313" key="3">
    <source>
        <dbReference type="Proteomes" id="UP000199086"/>
    </source>
</evidence>
<name>A0A1G6GYW3_9ACTN</name>
<dbReference type="RefSeq" id="WP_139283211.1">
    <property type="nucleotide sequence ID" value="NZ_FMYF01000005.1"/>
</dbReference>
<organism evidence="2 3">
    <name type="scientific">Raineyella antarctica</name>
    <dbReference type="NCBI Taxonomy" id="1577474"/>
    <lineage>
        <taxon>Bacteria</taxon>
        <taxon>Bacillati</taxon>
        <taxon>Actinomycetota</taxon>
        <taxon>Actinomycetes</taxon>
        <taxon>Propionibacteriales</taxon>
        <taxon>Propionibacteriaceae</taxon>
        <taxon>Raineyella</taxon>
    </lineage>
</organism>
<dbReference type="Proteomes" id="UP000199086">
    <property type="component" value="Unassembled WGS sequence"/>
</dbReference>
<reference evidence="2 3" key="1">
    <citation type="submission" date="2016-06" db="EMBL/GenBank/DDBJ databases">
        <authorList>
            <person name="Olsen C.W."/>
            <person name="Carey S."/>
            <person name="Hinshaw L."/>
            <person name="Karasin A.I."/>
        </authorList>
    </citation>
    <scope>NUCLEOTIDE SEQUENCE [LARGE SCALE GENOMIC DNA]</scope>
    <source>
        <strain evidence="2 3">LZ-22</strain>
    </source>
</reference>
<keyword evidence="3" id="KW-1185">Reference proteome</keyword>
<protein>
    <submittedName>
        <fullName evidence="2">Uncharacterized protein</fullName>
    </submittedName>
</protein>
<feature type="region of interest" description="Disordered" evidence="1">
    <location>
        <begin position="1"/>
        <end position="21"/>
    </location>
</feature>
<evidence type="ECO:0000313" key="2">
    <source>
        <dbReference type="EMBL" id="SDB87247.1"/>
    </source>
</evidence>
<dbReference type="OrthoDB" id="5070969at2"/>